<dbReference type="CDD" id="cd00077">
    <property type="entry name" value="HDc"/>
    <property type="match status" value="1"/>
</dbReference>
<reference evidence="2 3" key="1">
    <citation type="submission" date="2024-01" db="EMBL/GenBank/DDBJ databases">
        <title>Multi-omics insights into the function and evolution of sodium benzoate biodegradation pathways in Benzoatithermus flavus gen. nov., sp. nov. from hot spring.</title>
        <authorList>
            <person name="Hu C.-J."/>
            <person name="Li W.-J."/>
        </authorList>
    </citation>
    <scope>NUCLEOTIDE SEQUENCE [LARGE SCALE GENOMIC DNA]</scope>
    <source>
        <strain evidence="2 3">SYSU G07066</strain>
    </source>
</reference>
<dbReference type="Proteomes" id="UP001375743">
    <property type="component" value="Unassembled WGS sequence"/>
</dbReference>
<dbReference type="Pfam" id="PF01966">
    <property type="entry name" value="HD"/>
    <property type="match status" value="1"/>
</dbReference>
<dbReference type="InterPro" id="IPR052567">
    <property type="entry name" value="OP_Dioxygenase"/>
</dbReference>
<evidence type="ECO:0000259" key="1">
    <source>
        <dbReference type="Pfam" id="PF01966"/>
    </source>
</evidence>
<dbReference type="InterPro" id="IPR006674">
    <property type="entry name" value="HD_domain"/>
</dbReference>
<sequence length="196" mass="21489">MNPSALTRATIVPFIADIFERRGAESYLGEAVSMSEHMLQGAVLAEREGAPEELVAAALLHDIGHYTNEFGEDYIEQGIDNLHDEAGARVLEPFFPPLVTECVRLHVAAKRYLCATEPSYFGRLSPASVATLRLQGGPMSADEVAAFERNPYWREAVRVRLWDEGGKVPGMATPPFSHYAPLLQRVVDRHLSAGAG</sequence>
<dbReference type="RefSeq" id="WP_418161691.1">
    <property type="nucleotide sequence ID" value="NZ_JBBLZC010000036.1"/>
</dbReference>
<name>A0ABU8XXR5_9PROT</name>
<evidence type="ECO:0000313" key="3">
    <source>
        <dbReference type="Proteomes" id="UP001375743"/>
    </source>
</evidence>
<comment type="caution">
    <text evidence="2">The sequence shown here is derived from an EMBL/GenBank/DDBJ whole genome shotgun (WGS) entry which is preliminary data.</text>
</comment>
<organism evidence="2 3">
    <name type="scientific">Benzoatithermus flavus</name>
    <dbReference type="NCBI Taxonomy" id="3108223"/>
    <lineage>
        <taxon>Bacteria</taxon>
        <taxon>Pseudomonadati</taxon>
        <taxon>Pseudomonadota</taxon>
        <taxon>Alphaproteobacteria</taxon>
        <taxon>Geminicoccales</taxon>
        <taxon>Geminicoccaceae</taxon>
        <taxon>Benzoatithermus</taxon>
    </lineage>
</organism>
<dbReference type="SUPFAM" id="SSF109604">
    <property type="entry name" value="HD-domain/PDEase-like"/>
    <property type="match status" value="1"/>
</dbReference>
<dbReference type="EMBL" id="JBBLZC010000036">
    <property type="protein sequence ID" value="MEK0085841.1"/>
    <property type="molecule type" value="Genomic_DNA"/>
</dbReference>
<proteinExistence type="predicted"/>
<feature type="domain" description="HD" evidence="1">
    <location>
        <begin position="36"/>
        <end position="106"/>
    </location>
</feature>
<dbReference type="PANTHER" id="PTHR40202">
    <property type="match status" value="1"/>
</dbReference>
<dbReference type="PANTHER" id="PTHR40202:SF1">
    <property type="entry name" value="HD DOMAIN-CONTAINING PROTEIN"/>
    <property type="match status" value="1"/>
</dbReference>
<keyword evidence="3" id="KW-1185">Reference proteome</keyword>
<accession>A0ABU8XXR5</accession>
<evidence type="ECO:0000313" key="2">
    <source>
        <dbReference type="EMBL" id="MEK0085841.1"/>
    </source>
</evidence>
<gene>
    <name evidence="2" type="ORF">U1T56_22020</name>
</gene>
<dbReference type="Gene3D" id="1.10.3210.10">
    <property type="entry name" value="Hypothetical protein af1432"/>
    <property type="match status" value="1"/>
</dbReference>
<protein>
    <submittedName>
        <fullName evidence="2">HD domain-containing protein</fullName>
    </submittedName>
</protein>
<dbReference type="InterPro" id="IPR003607">
    <property type="entry name" value="HD/PDEase_dom"/>
</dbReference>